<dbReference type="Gramene" id="rna49374">
    <property type="protein sequence ID" value="RHN42876.1"/>
    <property type="gene ID" value="gene49374"/>
</dbReference>
<comment type="subcellular location">
    <subcellularLocation>
        <location evidence="1">Cytoplasmic vesicle</location>
        <location evidence="1">Clathrin-coated vesicle</location>
    </subcellularLocation>
    <subcellularLocation>
        <location evidence="2">Golgi apparatus</location>
    </subcellularLocation>
    <subcellularLocation>
        <location evidence="3">Membrane</location>
        <location evidence="3">Clathrin-coated pit</location>
    </subcellularLocation>
</comment>
<dbReference type="EMBL" id="PSQE01000008">
    <property type="protein sequence ID" value="RHN42876.1"/>
    <property type="molecule type" value="Genomic_DNA"/>
</dbReference>
<evidence type="ECO:0000256" key="2">
    <source>
        <dbReference type="ARBA" id="ARBA00004555"/>
    </source>
</evidence>
<name>A0A396GP27_MEDTR</name>
<keyword evidence="6" id="KW-0472">Membrane</keyword>
<dbReference type="PANTHER" id="PTHR22951">
    <property type="entry name" value="CLATHRIN ASSEMBLY PROTEIN"/>
    <property type="match status" value="1"/>
</dbReference>
<gene>
    <name evidence="10" type="ORF">MtrunA17_Chr8g0381681</name>
</gene>
<keyword evidence="4" id="KW-0254">Endocytosis</keyword>
<keyword evidence="5" id="KW-0333">Golgi apparatus</keyword>
<evidence type="ECO:0000256" key="3">
    <source>
        <dbReference type="ARBA" id="ARBA00004600"/>
    </source>
</evidence>
<dbReference type="PANTHER" id="PTHR22951:SF81">
    <property type="entry name" value="CLATHRIN ASSEMBLY PROTEIN"/>
    <property type="match status" value="1"/>
</dbReference>
<evidence type="ECO:0000256" key="4">
    <source>
        <dbReference type="ARBA" id="ARBA00022583"/>
    </source>
</evidence>
<dbReference type="FunFam" id="1.25.40.90:FF:000035">
    <property type="entry name" value="Putative clathrin assembly protein At4g40080"/>
    <property type="match status" value="1"/>
</dbReference>
<accession>A0A396GP27</accession>
<evidence type="ECO:0000256" key="6">
    <source>
        <dbReference type="ARBA" id="ARBA00023136"/>
    </source>
</evidence>
<dbReference type="InterPro" id="IPR048050">
    <property type="entry name" value="ANTH_N_plant"/>
</dbReference>
<dbReference type="AlphaFoldDB" id="A0A396GP27"/>
<dbReference type="Proteomes" id="UP000265566">
    <property type="component" value="Chromosome 8"/>
</dbReference>
<evidence type="ECO:0000256" key="5">
    <source>
        <dbReference type="ARBA" id="ARBA00023034"/>
    </source>
</evidence>
<protein>
    <submittedName>
        <fullName evidence="10">Putative ANTH domain-containing protein</fullName>
    </submittedName>
</protein>
<evidence type="ECO:0000256" key="7">
    <source>
        <dbReference type="ARBA" id="ARBA00023176"/>
    </source>
</evidence>
<reference evidence="10" key="1">
    <citation type="journal article" date="2018" name="Nat. Plants">
        <title>Whole-genome landscape of Medicago truncatula symbiotic genes.</title>
        <authorList>
            <person name="Pecrix Y."/>
            <person name="Gamas P."/>
            <person name="Carrere S."/>
        </authorList>
    </citation>
    <scope>NUCLEOTIDE SEQUENCE</scope>
    <source>
        <tissue evidence="10">Leaves</tissue>
    </source>
</reference>
<dbReference type="SUPFAM" id="SSF48464">
    <property type="entry name" value="ENTH/VHS domain"/>
    <property type="match status" value="1"/>
</dbReference>
<dbReference type="CDD" id="cd16987">
    <property type="entry name" value="ANTH_N_AP180_plant"/>
    <property type="match status" value="1"/>
</dbReference>
<comment type="caution">
    <text evidence="10">The sequence shown here is derived from an EMBL/GenBank/DDBJ whole genome shotgun (WGS) entry which is preliminary data.</text>
</comment>
<dbReference type="InterPro" id="IPR008942">
    <property type="entry name" value="ENTH_VHS"/>
</dbReference>
<sequence>MTKLTVTNLINIIKDKASQSKAALLSKPTTLSLLRATTHDSFTPPTHKHISTLLSSTDGSRATASSFLELLMDRLQNTNNAAVALKSLIIVHHIISHGSFILQDQLSVYPSTGGRNYLNLSNFRHNTNPTSWELSCWVRWFAQHIENLLCTSRILGFFFLGKSLCDGEERVSCLTNCGLLKEFDSLVTLVEGICKRPDQVNMNKLVGEIVNLVCEDWVVIETVVIVEVNEFKERLGCLEFGEAVELVCCLKRLEECKERVVMILESQQGLWDSVREVKDKVGMEVYKEKGKVHKEGRKSRFSESDRFSARVISSRDSLWFPSGRIYERLQPSKSGL</sequence>
<organism evidence="10">
    <name type="scientific">Medicago truncatula</name>
    <name type="common">Barrel medic</name>
    <name type="synonym">Medicago tribuloides</name>
    <dbReference type="NCBI Taxonomy" id="3880"/>
    <lineage>
        <taxon>Eukaryota</taxon>
        <taxon>Viridiplantae</taxon>
        <taxon>Streptophyta</taxon>
        <taxon>Embryophyta</taxon>
        <taxon>Tracheophyta</taxon>
        <taxon>Spermatophyta</taxon>
        <taxon>Magnoliopsida</taxon>
        <taxon>eudicotyledons</taxon>
        <taxon>Gunneridae</taxon>
        <taxon>Pentapetalae</taxon>
        <taxon>rosids</taxon>
        <taxon>fabids</taxon>
        <taxon>Fabales</taxon>
        <taxon>Fabaceae</taxon>
        <taxon>Papilionoideae</taxon>
        <taxon>50 kb inversion clade</taxon>
        <taxon>NPAAA clade</taxon>
        <taxon>Hologalegina</taxon>
        <taxon>IRL clade</taxon>
        <taxon>Trifolieae</taxon>
        <taxon>Medicago</taxon>
    </lineage>
</organism>
<keyword evidence="8" id="KW-0968">Cytoplasmic vesicle</keyword>
<dbReference type="GO" id="GO:0005543">
    <property type="term" value="F:phospholipid binding"/>
    <property type="evidence" value="ECO:0007669"/>
    <property type="project" value="InterPro"/>
</dbReference>
<dbReference type="GO" id="GO:0072583">
    <property type="term" value="P:clathrin-dependent endocytosis"/>
    <property type="evidence" value="ECO:0007669"/>
    <property type="project" value="InterPro"/>
</dbReference>
<dbReference type="PROSITE" id="PS50942">
    <property type="entry name" value="ENTH"/>
    <property type="match status" value="1"/>
</dbReference>
<dbReference type="GO" id="GO:0048268">
    <property type="term" value="P:clathrin coat assembly"/>
    <property type="evidence" value="ECO:0007669"/>
    <property type="project" value="InterPro"/>
</dbReference>
<dbReference type="GO" id="GO:0005794">
    <property type="term" value="C:Golgi apparatus"/>
    <property type="evidence" value="ECO:0007669"/>
    <property type="project" value="UniProtKB-SubCell"/>
</dbReference>
<dbReference type="GO" id="GO:0030136">
    <property type="term" value="C:clathrin-coated vesicle"/>
    <property type="evidence" value="ECO:0007669"/>
    <property type="project" value="UniProtKB-SubCell"/>
</dbReference>
<dbReference type="Pfam" id="PF07651">
    <property type="entry name" value="ANTH"/>
    <property type="match status" value="1"/>
</dbReference>
<evidence type="ECO:0000256" key="1">
    <source>
        <dbReference type="ARBA" id="ARBA00004132"/>
    </source>
</evidence>
<dbReference type="SMART" id="SM00273">
    <property type="entry name" value="ENTH"/>
    <property type="match status" value="1"/>
</dbReference>
<dbReference type="InterPro" id="IPR013809">
    <property type="entry name" value="ENTH"/>
</dbReference>
<evidence type="ECO:0000256" key="8">
    <source>
        <dbReference type="ARBA" id="ARBA00023329"/>
    </source>
</evidence>
<evidence type="ECO:0000313" key="10">
    <source>
        <dbReference type="EMBL" id="RHN42876.1"/>
    </source>
</evidence>
<keyword evidence="7" id="KW-0168">Coated pit</keyword>
<feature type="domain" description="ENTH" evidence="9">
    <location>
        <begin position="21"/>
        <end position="159"/>
    </location>
</feature>
<dbReference type="InterPro" id="IPR011417">
    <property type="entry name" value="ANTH_dom"/>
</dbReference>
<evidence type="ECO:0000259" key="9">
    <source>
        <dbReference type="PROSITE" id="PS50942"/>
    </source>
</evidence>
<dbReference type="InterPro" id="IPR045192">
    <property type="entry name" value="AP180-like"/>
</dbReference>
<dbReference type="GO" id="GO:0005905">
    <property type="term" value="C:clathrin-coated pit"/>
    <property type="evidence" value="ECO:0007669"/>
    <property type="project" value="UniProtKB-SubCell"/>
</dbReference>
<dbReference type="Gene3D" id="1.25.40.90">
    <property type="match status" value="1"/>
</dbReference>
<proteinExistence type="predicted"/>